<reference evidence="1 2" key="2">
    <citation type="journal article" date="2017" name="Nature">
        <title>The Apostasia genome and the evolution of orchids.</title>
        <authorList>
            <person name="Zhang G.Q."/>
            <person name="Liu K.W."/>
            <person name="Li Z."/>
            <person name="Lohaus R."/>
            <person name="Hsiao Y.Y."/>
            <person name="Niu S.C."/>
            <person name="Wang J.Y."/>
            <person name="Lin Y.C."/>
            <person name="Xu Q."/>
            <person name="Chen L.J."/>
            <person name="Yoshida K."/>
            <person name="Fujiwara S."/>
            <person name="Wang Z.W."/>
            <person name="Zhang Y.Q."/>
            <person name="Mitsuda N."/>
            <person name="Wang M."/>
            <person name="Liu G.H."/>
            <person name="Pecoraro L."/>
            <person name="Huang H.X."/>
            <person name="Xiao X.J."/>
            <person name="Lin M."/>
            <person name="Wu X.Y."/>
            <person name="Wu W.L."/>
            <person name="Chen Y.Y."/>
            <person name="Chang S.B."/>
            <person name="Sakamoto S."/>
            <person name="Ohme-Takagi M."/>
            <person name="Yagi M."/>
            <person name="Zeng S.J."/>
            <person name="Shen C.Y."/>
            <person name="Yeh C.M."/>
            <person name="Luo Y.B."/>
            <person name="Tsai W.C."/>
            <person name="Van de Peer Y."/>
            <person name="Liu Z.J."/>
        </authorList>
    </citation>
    <scope>NUCLEOTIDE SEQUENCE [LARGE SCALE GENOMIC DNA]</scope>
    <source>
        <tissue evidence="1">The whole plant</tissue>
    </source>
</reference>
<dbReference type="AlphaFoldDB" id="A0A2I0WUR9"/>
<evidence type="ECO:0000313" key="1">
    <source>
        <dbReference type="EMBL" id="PKU79406.1"/>
    </source>
</evidence>
<keyword evidence="2" id="KW-1185">Reference proteome</keyword>
<dbReference type="Proteomes" id="UP000233837">
    <property type="component" value="Unassembled WGS sequence"/>
</dbReference>
<evidence type="ECO:0000313" key="2">
    <source>
        <dbReference type="Proteomes" id="UP000233837"/>
    </source>
</evidence>
<reference evidence="1 2" key="1">
    <citation type="journal article" date="2016" name="Sci. Rep.">
        <title>The Dendrobium catenatum Lindl. genome sequence provides insights into polysaccharide synthase, floral development and adaptive evolution.</title>
        <authorList>
            <person name="Zhang G.Q."/>
            <person name="Xu Q."/>
            <person name="Bian C."/>
            <person name="Tsai W.C."/>
            <person name="Yeh C.M."/>
            <person name="Liu K.W."/>
            <person name="Yoshida K."/>
            <person name="Zhang L.S."/>
            <person name="Chang S.B."/>
            <person name="Chen F."/>
            <person name="Shi Y."/>
            <person name="Su Y.Y."/>
            <person name="Zhang Y.Q."/>
            <person name="Chen L.J."/>
            <person name="Yin Y."/>
            <person name="Lin M."/>
            <person name="Huang H."/>
            <person name="Deng H."/>
            <person name="Wang Z.W."/>
            <person name="Zhu S.L."/>
            <person name="Zhao X."/>
            <person name="Deng C."/>
            <person name="Niu S.C."/>
            <person name="Huang J."/>
            <person name="Wang M."/>
            <person name="Liu G.H."/>
            <person name="Yang H.J."/>
            <person name="Xiao X.J."/>
            <person name="Hsiao Y.Y."/>
            <person name="Wu W.L."/>
            <person name="Chen Y.Y."/>
            <person name="Mitsuda N."/>
            <person name="Ohme-Takagi M."/>
            <person name="Luo Y.B."/>
            <person name="Van de Peer Y."/>
            <person name="Liu Z.J."/>
        </authorList>
    </citation>
    <scope>NUCLEOTIDE SEQUENCE [LARGE SCALE GENOMIC DNA]</scope>
    <source>
        <tissue evidence="1">The whole plant</tissue>
    </source>
</reference>
<accession>A0A2I0WUR9</accession>
<organism evidence="1 2">
    <name type="scientific">Dendrobium catenatum</name>
    <dbReference type="NCBI Taxonomy" id="906689"/>
    <lineage>
        <taxon>Eukaryota</taxon>
        <taxon>Viridiplantae</taxon>
        <taxon>Streptophyta</taxon>
        <taxon>Embryophyta</taxon>
        <taxon>Tracheophyta</taxon>
        <taxon>Spermatophyta</taxon>
        <taxon>Magnoliopsida</taxon>
        <taxon>Liliopsida</taxon>
        <taxon>Asparagales</taxon>
        <taxon>Orchidaceae</taxon>
        <taxon>Epidendroideae</taxon>
        <taxon>Malaxideae</taxon>
        <taxon>Dendrobiinae</taxon>
        <taxon>Dendrobium</taxon>
    </lineage>
</organism>
<proteinExistence type="predicted"/>
<sequence length="99" mass="11336">MREKRCEGDHTVAPNLLYLAPLVALEEFEGGSPRERLVYISDLELKKNLKFIKKQLKMKMEAQGEKVELKIVVQNMAAIEELESNAEVNQLEEGKTCME</sequence>
<name>A0A2I0WUR9_9ASPA</name>
<protein>
    <submittedName>
        <fullName evidence="1">Uncharacterized protein</fullName>
    </submittedName>
</protein>
<dbReference type="EMBL" id="KZ502442">
    <property type="protein sequence ID" value="PKU79406.1"/>
    <property type="molecule type" value="Genomic_DNA"/>
</dbReference>
<gene>
    <name evidence="1" type="ORF">MA16_Dca000751</name>
</gene>